<name>A0A134AN23_9FUSO</name>
<dbReference type="PATRIC" id="fig|157687.3.peg.488"/>
<dbReference type="InterPro" id="IPR025346">
    <property type="entry name" value="DUF4250"/>
</dbReference>
<dbReference type="RefSeq" id="WP_060917428.1">
    <property type="nucleotide sequence ID" value="NZ_KQ960026.1"/>
</dbReference>
<dbReference type="STRING" id="157687.HMPREF3180_00487"/>
<accession>A0A134AN23</accession>
<comment type="caution">
    <text evidence="1">The sequence shown here is derived from an EMBL/GenBank/DDBJ whole genome shotgun (WGS) entry which is preliminary data.</text>
</comment>
<evidence type="ECO:0008006" key="3">
    <source>
        <dbReference type="Google" id="ProtNLM"/>
    </source>
</evidence>
<sequence>MINFETKDIMLLYSFVNMKLRDEFLDLDDFVNYYGVDKDRLLNRFLEAGYEYSKNENQFKRM</sequence>
<proteinExistence type="predicted"/>
<dbReference type="OrthoDB" id="6636823at2"/>
<reference evidence="2" key="1">
    <citation type="submission" date="2016-01" db="EMBL/GenBank/DDBJ databases">
        <authorList>
            <person name="Mitreva M."/>
            <person name="Pepin K.H."/>
            <person name="Mihindukulasuriya K.A."/>
            <person name="Fulton R."/>
            <person name="Fronick C."/>
            <person name="O'Laughlin M."/>
            <person name="Miner T."/>
            <person name="Herter B."/>
            <person name="Rosa B.A."/>
            <person name="Cordes M."/>
            <person name="Tomlinson C."/>
            <person name="Wollam A."/>
            <person name="Palsikar V.B."/>
            <person name="Mardis E.R."/>
            <person name="Wilson R.K."/>
        </authorList>
    </citation>
    <scope>NUCLEOTIDE SEQUENCE [LARGE SCALE GENOMIC DNA]</scope>
    <source>
        <strain evidence="2">KA00185</strain>
    </source>
</reference>
<dbReference type="Pfam" id="PF14056">
    <property type="entry name" value="DUF4250"/>
    <property type="match status" value="1"/>
</dbReference>
<gene>
    <name evidence="1" type="ORF">HMPREF3180_00487</name>
</gene>
<organism evidence="1 2">
    <name type="scientific">Leptotrichia wadei</name>
    <dbReference type="NCBI Taxonomy" id="157687"/>
    <lineage>
        <taxon>Bacteria</taxon>
        <taxon>Fusobacteriati</taxon>
        <taxon>Fusobacteriota</taxon>
        <taxon>Fusobacteriia</taxon>
        <taxon>Fusobacteriales</taxon>
        <taxon>Leptotrichiaceae</taxon>
        <taxon>Leptotrichia</taxon>
    </lineage>
</organism>
<dbReference type="EMBL" id="LSDD01000034">
    <property type="protein sequence ID" value="KXB69083.1"/>
    <property type="molecule type" value="Genomic_DNA"/>
</dbReference>
<evidence type="ECO:0000313" key="1">
    <source>
        <dbReference type="EMBL" id="KXB69083.1"/>
    </source>
</evidence>
<keyword evidence="2" id="KW-1185">Reference proteome</keyword>
<evidence type="ECO:0000313" key="2">
    <source>
        <dbReference type="Proteomes" id="UP000070483"/>
    </source>
</evidence>
<protein>
    <recommendedName>
        <fullName evidence="3">DUF4250 domain-containing protein</fullName>
    </recommendedName>
</protein>
<dbReference type="Proteomes" id="UP000070483">
    <property type="component" value="Unassembled WGS sequence"/>
</dbReference>
<dbReference type="AlphaFoldDB" id="A0A134AN23"/>